<proteinExistence type="inferred from homology"/>
<evidence type="ECO:0000256" key="1">
    <source>
        <dbReference type="ARBA" id="ARBA00000642"/>
    </source>
</evidence>
<dbReference type="GO" id="GO:0004618">
    <property type="term" value="F:phosphoglycerate kinase activity"/>
    <property type="evidence" value="ECO:0007669"/>
    <property type="project" value="UniProtKB-EC"/>
</dbReference>
<dbReference type="InterPro" id="IPR036043">
    <property type="entry name" value="Phosphoglycerate_kinase_sf"/>
</dbReference>
<dbReference type="PANTHER" id="PTHR11406:SF23">
    <property type="entry name" value="PHOSPHOGLYCERATE KINASE 1, CHLOROPLASTIC-RELATED"/>
    <property type="match status" value="1"/>
</dbReference>
<dbReference type="PANTHER" id="PTHR11406">
    <property type="entry name" value="PHOSPHOGLYCERATE KINASE"/>
    <property type="match status" value="1"/>
</dbReference>
<feature type="non-terminal residue" evidence="10">
    <location>
        <position position="133"/>
    </location>
</feature>
<keyword evidence="8" id="KW-0067">ATP-binding</keyword>
<evidence type="ECO:0000256" key="3">
    <source>
        <dbReference type="ARBA" id="ARBA00008982"/>
    </source>
</evidence>
<dbReference type="EC" id="2.7.2.3" evidence="4"/>
<evidence type="ECO:0000256" key="8">
    <source>
        <dbReference type="ARBA" id="ARBA00022840"/>
    </source>
</evidence>
<dbReference type="Pfam" id="PF00162">
    <property type="entry name" value="PGK"/>
    <property type="match status" value="1"/>
</dbReference>
<dbReference type="GO" id="GO:0005524">
    <property type="term" value="F:ATP binding"/>
    <property type="evidence" value="ECO:0007669"/>
    <property type="project" value="UniProtKB-KW"/>
</dbReference>
<dbReference type="EMBL" id="LAZR01070202">
    <property type="protein sequence ID" value="KKK44106.1"/>
    <property type="molecule type" value="Genomic_DNA"/>
</dbReference>
<dbReference type="AlphaFoldDB" id="A0A0F8Y7D2"/>
<evidence type="ECO:0000313" key="10">
    <source>
        <dbReference type="EMBL" id="KKK44106.1"/>
    </source>
</evidence>
<dbReference type="Gene3D" id="3.40.50.1260">
    <property type="entry name" value="Phosphoglycerate kinase, N-terminal domain"/>
    <property type="match status" value="1"/>
</dbReference>
<dbReference type="FunFam" id="3.40.50.1260:FF:000031">
    <property type="entry name" value="Phosphoglycerate kinase 1"/>
    <property type="match status" value="1"/>
</dbReference>
<comment type="pathway">
    <text evidence="2">Carbohydrate degradation; glycolysis; pyruvate from D-glyceraldehyde 3-phosphate: step 2/5.</text>
</comment>
<organism evidence="10">
    <name type="scientific">marine sediment metagenome</name>
    <dbReference type="NCBI Taxonomy" id="412755"/>
    <lineage>
        <taxon>unclassified sequences</taxon>
        <taxon>metagenomes</taxon>
        <taxon>ecological metagenomes</taxon>
    </lineage>
</organism>
<dbReference type="SUPFAM" id="SSF53748">
    <property type="entry name" value="Phosphoglycerate kinase"/>
    <property type="match status" value="1"/>
</dbReference>
<dbReference type="GO" id="GO:0006094">
    <property type="term" value="P:gluconeogenesis"/>
    <property type="evidence" value="ECO:0007669"/>
    <property type="project" value="TreeGrafter"/>
</dbReference>
<evidence type="ECO:0000256" key="7">
    <source>
        <dbReference type="ARBA" id="ARBA00022777"/>
    </source>
</evidence>
<evidence type="ECO:0000256" key="9">
    <source>
        <dbReference type="ARBA" id="ARBA00023152"/>
    </source>
</evidence>
<comment type="catalytic activity">
    <reaction evidence="1">
        <text>(2R)-3-phosphoglycerate + ATP = (2R)-3-phospho-glyceroyl phosphate + ADP</text>
        <dbReference type="Rhea" id="RHEA:14801"/>
        <dbReference type="ChEBI" id="CHEBI:30616"/>
        <dbReference type="ChEBI" id="CHEBI:57604"/>
        <dbReference type="ChEBI" id="CHEBI:58272"/>
        <dbReference type="ChEBI" id="CHEBI:456216"/>
        <dbReference type="EC" id="2.7.2.3"/>
    </reaction>
</comment>
<keyword evidence="9" id="KW-0324">Glycolysis</keyword>
<keyword evidence="7" id="KW-0418">Kinase</keyword>
<reference evidence="10" key="1">
    <citation type="journal article" date="2015" name="Nature">
        <title>Complex archaea that bridge the gap between prokaryotes and eukaryotes.</title>
        <authorList>
            <person name="Spang A."/>
            <person name="Saw J.H."/>
            <person name="Jorgensen S.L."/>
            <person name="Zaremba-Niedzwiedzka K."/>
            <person name="Martijn J."/>
            <person name="Lind A.E."/>
            <person name="van Eijk R."/>
            <person name="Schleper C."/>
            <person name="Guy L."/>
            <person name="Ettema T.J."/>
        </authorList>
    </citation>
    <scope>NUCLEOTIDE SEQUENCE</scope>
</reference>
<comment type="similarity">
    <text evidence="3">Belongs to the phosphoglycerate kinase family.</text>
</comment>
<dbReference type="InterPro" id="IPR001576">
    <property type="entry name" value="Phosphoglycerate_kinase"/>
</dbReference>
<sequence>MSKQRIIVVGNGMVGHRFIENLMEKCDNLIIGGGMTYTFIKAMGGDIGSSLCEEDKLELAAELIEKAKAKGVNLLLPVDNVAAEEFGNDAKTKITAVDDVPEGWMGLDIGPETIKLFSGVIAASKTIVWNGPM</sequence>
<evidence type="ECO:0000256" key="6">
    <source>
        <dbReference type="ARBA" id="ARBA00022741"/>
    </source>
</evidence>
<evidence type="ECO:0000256" key="2">
    <source>
        <dbReference type="ARBA" id="ARBA00004838"/>
    </source>
</evidence>
<evidence type="ECO:0000256" key="4">
    <source>
        <dbReference type="ARBA" id="ARBA00013061"/>
    </source>
</evidence>
<keyword evidence="6" id="KW-0547">Nucleotide-binding</keyword>
<name>A0A0F8Y7D2_9ZZZZ</name>
<dbReference type="GO" id="GO:0043531">
    <property type="term" value="F:ADP binding"/>
    <property type="evidence" value="ECO:0007669"/>
    <property type="project" value="TreeGrafter"/>
</dbReference>
<evidence type="ECO:0000256" key="5">
    <source>
        <dbReference type="ARBA" id="ARBA00022679"/>
    </source>
</evidence>
<accession>A0A0F8Y7D2</accession>
<protein>
    <recommendedName>
        <fullName evidence="4">phosphoglycerate kinase</fullName>
        <ecNumber evidence="4">2.7.2.3</ecNumber>
    </recommendedName>
</protein>
<dbReference type="InterPro" id="IPR015824">
    <property type="entry name" value="Phosphoglycerate_kinase_N"/>
</dbReference>
<dbReference type="GO" id="GO:0005829">
    <property type="term" value="C:cytosol"/>
    <property type="evidence" value="ECO:0007669"/>
    <property type="project" value="TreeGrafter"/>
</dbReference>
<dbReference type="GO" id="GO:0006096">
    <property type="term" value="P:glycolytic process"/>
    <property type="evidence" value="ECO:0007669"/>
    <property type="project" value="UniProtKB-KW"/>
</dbReference>
<comment type="caution">
    <text evidence="10">The sequence shown here is derived from an EMBL/GenBank/DDBJ whole genome shotgun (WGS) entry which is preliminary data.</text>
</comment>
<keyword evidence="5" id="KW-0808">Transferase</keyword>
<gene>
    <name evidence="10" type="ORF">LCGC14_3167550</name>
</gene>